<dbReference type="PROSITE" id="PS51257">
    <property type="entry name" value="PROKAR_LIPOPROTEIN"/>
    <property type="match status" value="1"/>
</dbReference>
<evidence type="ECO:0000313" key="9">
    <source>
        <dbReference type="EMBL" id="OXA54101.1"/>
    </source>
</evidence>
<dbReference type="PANTHER" id="PTHR36575">
    <property type="entry name" value="BINDING PROTEIN, PUTATIVE (AFU_ORTHOLOGUE AFUA_1G14430)-RELATED"/>
    <property type="match status" value="1"/>
</dbReference>
<comment type="similarity">
    <text evidence="6">Belongs to the polysaccharide monooxygenase AA13 family.</text>
</comment>
<evidence type="ECO:0000256" key="4">
    <source>
        <dbReference type="ARBA" id="ARBA00023157"/>
    </source>
</evidence>
<keyword evidence="5" id="KW-0325">Glycoprotein</keyword>
<evidence type="ECO:0000256" key="2">
    <source>
        <dbReference type="ARBA" id="ARBA00022723"/>
    </source>
</evidence>
<comment type="caution">
    <text evidence="9">The sequence shown here is derived from an EMBL/GenBank/DDBJ whole genome shotgun (WGS) entry which is preliminary data.</text>
</comment>
<feature type="domain" description="Chitin-binding type-4" evidence="8">
    <location>
        <begin position="69"/>
        <end position="172"/>
    </location>
</feature>
<dbReference type="AlphaFoldDB" id="A0A226EBE4"/>
<dbReference type="InterPro" id="IPR052282">
    <property type="entry name" value="Starch-active_LPMO"/>
</dbReference>
<proteinExistence type="inferred from homology"/>
<comment type="cofactor">
    <cofactor evidence="1">
        <name>Cu(2+)</name>
        <dbReference type="ChEBI" id="CHEBI:29036"/>
    </cofactor>
</comment>
<accession>A0A226EBE4</accession>
<feature type="chain" id="PRO_5012058990" description="Chitin-binding type-4 domain-containing protein" evidence="7">
    <location>
        <begin position="18"/>
        <end position="175"/>
    </location>
</feature>
<keyword evidence="3" id="KW-0186">Copper</keyword>
<protein>
    <recommendedName>
        <fullName evidence="8">Chitin-binding type-4 domain-containing protein</fullName>
    </recommendedName>
</protein>
<keyword evidence="2" id="KW-0479">Metal-binding</keyword>
<evidence type="ECO:0000256" key="6">
    <source>
        <dbReference type="ARBA" id="ARBA00034311"/>
    </source>
</evidence>
<evidence type="ECO:0000256" key="1">
    <source>
        <dbReference type="ARBA" id="ARBA00001973"/>
    </source>
</evidence>
<dbReference type="PANTHER" id="PTHR36575:SF2">
    <property type="entry name" value="CHITIN-BINDING TYPE-4 DOMAIN-CONTAINING PROTEIN-RELATED"/>
    <property type="match status" value="1"/>
</dbReference>
<evidence type="ECO:0000256" key="3">
    <source>
        <dbReference type="ARBA" id="ARBA00023008"/>
    </source>
</evidence>
<dbReference type="Proteomes" id="UP000198287">
    <property type="component" value="Unassembled WGS sequence"/>
</dbReference>
<evidence type="ECO:0000256" key="7">
    <source>
        <dbReference type="SAM" id="SignalP"/>
    </source>
</evidence>
<dbReference type="Gene3D" id="2.70.50.70">
    <property type="match status" value="1"/>
</dbReference>
<dbReference type="InterPro" id="IPR004302">
    <property type="entry name" value="Cellulose/chitin-bd_N"/>
</dbReference>
<dbReference type="STRING" id="158441.A0A226EBE4"/>
<organism evidence="9 10">
    <name type="scientific">Folsomia candida</name>
    <name type="common">Springtail</name>
    <dbReference type="NCBI Taxonomy" id="158441"/>
    <lineage>
        <taxon>Eukaryota</taxon>
        <taxon>Metazoa</taxon>
        <taxon>Ecdysozoa</taxon>
        <taxon>Arthropoda</taxon>
        <taxon>Hexapoda</taxon>
        <taxon>Collembola</taxon>
        <taxon>Entomobryomorpha</taxon>
        <taxon>Isotomoidea</taxon>
        <taxon>Isotomidae</taxon>
        <taxon>Proisotominae</taxon>
        <taxon>Folsomia</taxon>
    </lineage>
</organism>
<evidence type="ECO:0000259" key="8">
    <source>
        <dbReference type="Pfam" id="PF03067"/>
    </source>
</evidence>
<dbReference type="OrthoDB" id="64893at2759"/>
<name>A0A226EBE4_FOLCA</name>
<dbReference type="EMBL" id="LNIX01000005">
    <property type="protein sequence ID" value="OXA54101.1"/>
    <property type="molecule type" value="Genomic_DNA"/>
</dbReference>
<keyword evidence="4" id="KW-1015">Disulfide bond</keyword>
<sequence length="175" mass="20241">MAKIILAVSLFVAGCWAHGRIEDPPHRGYLWRLPEYQWANPGHIPDDTELHCGGEGRPRLHEIGGQHERGLIVRNYTVGELINVKIHWQANHGGWHTFRMCDYSRTGYESETCFRDNQLRFGDGSERVYDIDYQGVTNIPVQLPQGLSCDRCVLQWEWTANNGQFYRNCMDISIH</sequence>
<evidence type="ECO:0000256" key="5">
    <source>
        <dbReference type="ARBA" id="ARBA00023180"/>
    </source>
</evidence>
<feature type="signal peptide" evidence="7">
    <location>
        <begin position="1"/>
        <end position="17"/>
    </location>
</feature>
<reference evidence="9 10" key="1">
    <citation type="submission" date="2015-12" db="EMBL/GenBank/DDBJ databases">
        <title>The genome of Folsomia candida.</title>
        <authorList>
            <person name="Faddeeva A."/>
            <person name="Derks M.F."/>
            <person name="Anvar Y."/>
            <person name="Smit S."/>
            <person name="Van Straalen N."/>
            <person name="Roelofs D."/>
        </authorList>
    </citation>
    <scope>NUCLEOTIDE SEQUENCE [LARGE SCALE GENOMIC DNA]</scope>
    <source>
        <strain evidence="9 10">VU population</strain>
        <tissue evidence="9">Whole body</tissue>
    </source>
</reference>
<dbReference type="GO" id="GO:0046872">
    <property type="term" value="F:metal ion binding"/>
    <property type="evidence" value="ECO:0007669"/>
    <property type="project" value="UniProtKB-KW"/>
</dbReference>
<gene>
    <name evidence="9" type="ORF">Fcan01_11407</name>
</gene>
<keyword evidence="7" id="KW-0732">Signal</keyword>
<keyword evidence="10" id="KW-1185">Reference proteome</keyword>
<dbReference type="Pfam" id="PF03067">
    <property type="entry name" value="LPMO_10"/>
    <property type="match status" value="1"/>
</dbReference>
<evidence type="ECO:0000313" key="10">
    <source>
        <dbReference type="Proteomes" id="UP000198287"/>
    </source>
</evidence>